<name>A0A6J6LXS6_9ZZZZ</name>
<evidence type="ECO:0000313" key="2">
    <source>
        <dbReference type="EMBL" id="CAB4666667.1"/>
    </source>
</evidence>
<evidence type="ECO:0000259" key="1">
    <source>
        <dbReference type="Pfam" id="PF01636"/>
    </source>
</evidence>
<dbReference type="SUPFAM" id="SSF56112">
    <property type="entry name" value="Protein kinase-like (PK-like)"/>
    <property type="match status" value="1"/>
</dbReference>
<reference evidence="2" key="1">
    <citation type="submission" date="2020-05" db="EMBL/GenBank/DDBJ databases">
        <authorList>
            <person name="Chiriac C."/>
            <person name="Salcher M."/>
            <person name="Ghai R."/>
            <person name="Kavagutti S V."/>
        </authorList>
    </citation>
    <scope>NUCLEOTIDE SEQUENCE</scope>
</reference>
<accession>A0A6J6LXS6</accession>
<dbReference type="InterPro" id="IPR011009">
    <property type="entry name" value="Kinase-like_dom_sf"/>
</dbReference>
<proteinExistence type="predicted"/>
<feature type="domain" description="Aminoglycoside phosphotransferase" evidence="1">
    <location>
        <begin position="304"/>
        <end position="386"/>
    </location>
</feature>
<dbReference type="EMBL" id="CAEZWM010000178">
    <property type="protein sequence ID" value="CAB4666667.1"/>
    <property type="molecule type" value="Genomic_DNA"/>
</dbReference>
<sequence length="475" mass="50345">MRTIRAADLRLTLPQSAPRIHVDPEIEEWRSSAESMGCLAVEPADTDLHVTRVAPLNADLMRGAPPMLLILGRAPRRPLLAAGYSVERVVVRSGAHGPRLAFPIGNTSAARYALETTRPTRSAVDSARTAIVRAALRVGYAPADSVVTIATRMPGPPFPIAAAQELGADASGGWIAWFGDGDDLQRVVFHAFPYDSDVPTTVVKISRVQGNALAFAADERGLGLLNSKAPKSASMAPKILGRFEVEGLSGSVETAALGATLNLVLDEGESPSALAHIERVTDWLIAMGAESAGPSSDLAPELERISRDILSAYAEYGVSDALLAPLNSAPAVLAHRDPGSWNIAVSGEQFCVLDWESCAYPSIPLWDLAYFLSDAYSALDGPADADTKVDRIAALFKGEHPRSADLMAHLVRGAAAMGLPSEAIGAAVVTGWLHHGRSLAARAERASGNEVIEGLINRVARVWLTDPLLGPQWHP</sequence>
<dbReference type="Gene3D" id="3.90.1200.10">
    <property type="match status" value="1"/>
</dbReference>
<dbReference type="AlphaFoldDB" id="A0A6J6LXS6"/>
<dbReference type="Pfam" id="PF01636">
    <property type="entry name" value="APH"/>
    <property type="match status" value="1"/>
</dbReference>
<gene>
    <name evidence="2" type="ORF">UFOPK2242_01255</name>
</gene>
<organism evidence="2">
    <name type="scientific">freshwater metagenome</name>
    <dbReference type="NCBI Taxonomy" id="449393"/>
    <lineage>
        <taxon>unclassified sequences</taxon>
        <taxon>metagenomes</taxon>
        <taxon>ecological metagenomes</taxon>
    </lineage>
</organism>
<protein>
    <submittedName>
        <fullName evidence="2">Unannotated protein</fullName>
    </submittedName>
</protein>
<dbReference type="InterPro" id="IPR002575">
    <property type="entry name" value="Aminoglycoside_PTrfase"/>
</dbReference>